<dbReference type="InterPro" id="IPR009012">
    <property type="entry name" value="GrpE_head"/>
</dbReference>
<dbReference type="Proteomes" id="UP000460221">
    <property type="component" value="Unassembled WGS sequence"/>
</dbReference>
<proteinExistence type="predicted"/>
<accession>A0A7K1FP57</accession>
<feature type="region of interest" description="Disordered" evidence="2">
    <location>
        <begin position="1"/>
        <end position="30"/>
    </location>
</feature>
<sequence length="130" mass="13905">MAGSFQDGFVEAGSDEETAPGDGAVEAVTDPAAAERRVLIDLLIYAWDRAKSPGVWERLSAGLESVGVQVIRPDGEKFDPAHHEAGGIERTDDPARHDVVAETELAGFVDRGTVIREPVVVVYRLADPVP</sequence>
<dbReference type="EMBL" id="WLYK01000008">
    <property type="protein sequence ID" value="MTD15870.1"/>
    <property type="molecule type" value="Genomic_DNA"/>
</dbReference>
<reference evidence="3 4" key="1">
    <citation type="submission" date="2019-11" db="EMBL/GenBank/DDBJ databases">
        <authorList>
            <person name="Jiang L.-Q."/>
        </authorList>
    </citation>
    <scope>NUCLEOTIDE SEQUENCE [LARGE SCALE GENOMIC DNA]</scope>
    <source>
        <strain evidence="3 4">YIM 132087</strain>
    </source>
</reference>
<evidence type="ECO:0000313" key="4">
    <source>
        <dbReference type="Proteomes" id="UP000460221"/>
    </source>
</evidence>
<comment type="caution">
    <text evidence="3">The sequence shown here is derived from an EMBL/GenBank/DDBJ whole genome shotgun (WGS) entry which is preliminary data.</text>
</comment>
<protein>
    <submittedName>
        <fullName evidence="3">Nucleotide exchange factor GrpE</fullName>
    </submittedName>
</protein>
<gene>
    <name evidence="3" type="primary">grpE</name>
    <name evidence="3" type="ORF">GIS00_18200</name>
</gene>
<dbReference type="InterPro" id="IPR000740">
    <property type="entry name" value="GrpE"/>
</dbReference>
<keyword evidence="4" id="KW-1185">Reference proteome</keyword>
<keyword evidence="1" id="KW-0143">Chaperone</keyword>
<evidence type="ECO:0000256" key="2">
    <source>
        <dbReference type="SAM" id="MobiDB-lite"/>
    </source>
</evidence>
<dbReference type="Gene3D" id="2.30.22.10">
    <property type="entry name" value="Head domain of nucleotide exchange factor GrpE"/>
    <property type="match status" value="1"/>
</dbReference>
<dbReference type="GO" id="GO:0006457">
    <property type="term" value="P:protein folding"/>
    <property type="evidence" value="ECO:0007669"/>
    <property type="project" value="InterPro"/>
</dbReference>
<organism evidence="3 4">
    <name type="scientific">Nakamurella alba</name>
    <dbReference type="NCBI Taxonomy" id="2665158"/>
    <lineage>
        <taxon>Bacteria</taxon>
        <taxon>Bacillati</taxon>
        <taxon>Actinomycetota</taxon>
        <taxon>Actinomycetes</taxon>
        <taxon>Nakamurellales</taxon>
        <taxon>Nakamurellaceae</taxon>
        <taxon>Nakamurella</taxon>
    </lineage>
</organism>
<dbReference type="GO" id="GO:0051087">
    <property type="term" value="F:protein-folding chaperone binding"/>
    <property type="evidence" value="ECO:0007669"/>
    <property type="project" value="InterPro"/>
</dbReference>
<dbReference type="Pfam" id="PF01025">
    <property type="entry name" value="GrpE"/>
    <property type="match status" value="1"/>
</dbReference>
<evidence type="ECO:0000256" key="1">
    <source>
        <dbReference type="ARBA" id="ARBA00023186"/>
    </source>
</evidence>
<dbReference type="GO" id="GO:0042803">
    <property type="term" value="F:protein homodimerization activity"/>
    <property type="evidence" value="ECO:0007669"/>
    <property type="project" value="InterPro"/>
</dbReference>
<dbReference type="AlphaFoldDB" id="A0A7K1FP57"/>
<dbReference type="SUPFAM" id="SSF51064">
    <property type="entry name" value="Head domain of nucleotide exchange factor GrpE"/>
    <property type="match status" value="1"/>
</dbReference>
<name>A0A7K1FP57_9ACTN</name>
<dbReference type="GO" id="GO:0000774">
    <property type="term" value="F:adenyl-nucleotide exchange factor activity"/>
    <property type="evidence" value="ECO:0007669"/>
    <property type="project" value="InterPro"/>
</dbReference>
<evidence type="ECO:0000313" key="3">
    <source>
        <dbReference type="EMBL" id="MTD15870.1"/>
    </source>
</evidence>